<evidence type="ECO:0000256" key="1">
    <source>
        <dbReference type="ARBA" id="ARBA00004496"/>
    </source>
</evidence>
<evidence type="ECO:0000256" key="2">
    <source>
        <dbReference type="ARBA" id="ARBA00004817"/>
    </source>
</evidence>
<sequence>MMNFTTGANTSELLSLDRIRSQLIRLEDTIIFLLIERAQFAYNRKIYEAGAFKDEIEFDGSWLGWFLYETETFHAKARRFTSPDEHPFTPLDRLPQPILKPQKFPTLLYQPAATHPSVNVNSRILQFYVEHIVPGITGAGKGKTESEDDGNYGSSATRDVEVLQALSRRIHFGMFVSESKFLSAPHDFIPHILASPPNTEALAGLITKPAVEAKLLVRLANKARIYGCEMDADGRLIEVPDEEMGARGKIDLASVVSMYKDWVIPLTKDVEVDYLIHRLDGVPQSQIDEWMKGKSQ</sequence>
<organism evidence="14 15">
    <name type="scientific">Cryptococcus deuterogattii Ram5</name>
    <dbReference type="NCBI Taxonomy" id="1296110"/>
    <lineage>
        <taxon>Eukaryota</taxon>
        <taxon>Fungi</taxon>
        <taxon>Dikarya</taxon>
        <taxon>Basidiomycota</taxon>
        <taxon>Agaricomycotina</taxon>
        <taxon>Tremellomycetes</taxon>
        <taxon>Tremellales</taxon>
        <taxon>Cryptococcaceae</taxon>
        <taxon>Cryptococcus</taxon>
        <taxon>Cryptococcus gattii species complex</taxon>
    </lineage>
</organism>
<evidence type="ECO:0000256" key="11">
    <source>
        <dbReference type="ARBA" id="ARBA00023235"/>
    </source>
</evidence>
<name>A0A0D0TSS1_9TREE</name>
<gene>
    <name evidence="14" type="ORF">I313_05301</name>
</gene>
<dbReference type="HOGENOM" id="CLU_057757_0_0_1"/>
<dbReference type="InterPro" id="IPR008238">
    <property type="entry name" value="Chorismate_mutase_AroQ_euk"/>
</dbReference>
<dbReference type="EMBL" id="KN847909">
    <property type="protein sequence ID" value="KIR38663.1"/>
    <property type="molecule type" value="Genomic_DNA"/>
</dbReference>
<accession>A0A0D0TSS1</accession>
<protein>
    <recommendedName>
        <fullName evidence="5 13">Chorismate mutase</fullName>
        <ecNumber evidence="4 13">5.4.99.5</ecNumber>
    </recommendedName>
</protein>
<reference evidence="14 15" key="1">
    <citation type="submission" date="2015-01" db="EMBL/GenBank/DDBJ databases">
        <title>The Genome Sequence of Cryptococcus gattii Ram5.</title>
        <authorList>
            <consortium name="The Broad Institute Genomics Platform"/>
            <person name="Cuomo C."/>
            <person name="Litvintseva A."/>
            <person name="Chen Y."/>
            <person name="Heitman J."/>
            <person name="Sun S."/>
            <person name="Springer D."/>
            <person name="Dromer F."/>
            <person name="Young S."/>
            <person name="Zeng Q."/>
            <person name="Gargeya S."/>
            <person name="Abouelleil A."/>
            <person name="Alvarado L."/>
            <person name="Chapman S.B."/>
            <person name="Gainer-Dewar J."/>
            <person name="Goldberg J."/>
            <person name="Griggs A."/>
            <person name="Gujja S."/>
            <person name="Hansen M."/>
            <person name="Howarth C."/>
            <person name="Imamovic A."/>
            <person name="Larimer J."/>
            <person name="Murphy C."/>
            <person name="Naylor J."/>
            <person name="Pearson M."/>
            <person name="Priest M."/>
            <person name="Roberts A."/>
            <person name="Saif S."/>
            <person name="Shea T."/>
            <person name="Sykes S."/>
            <person name="Wortman J."/>
            <person name="Nusbaum C."/>
            <person name="Birren B."/>
        </authorList>
    </citation>
    <scope>NUCLEOTIDE SEQUENCE [LARGE SCALE GENOMIC DNA]</scope>
    <source>
        <strain evidence="14 15">Ram5</strain>
    </source>
</reference>
<keyword evidence="9 13" id="KW-0057">Aromatic amino acid biosynthesis</keyword>
<dbReference type="PIRSF" id="PIRSF017318">
    <property type="entry name" value="Chor_mut_AroQ_eu"/>
    <property type="match status" value="1"/>
</dbReference>
<comment type="pathway">
    <text evidence="2">Metabolic intermediate biosynthesis; prephenate biosynthesis; prephenate from chorismate: step 1/1.</text>
</comment>
<evidence type="ECO:0000256" key="4">
    <source>
        <dbReference type="ARBA" id="ARBA00012404"/>
    </source>
</evidence>
<dbReference type="InterPro" id="IPR036263">
    <property type="entry name" value="Chorismate_II_sf"/>
</dbReference>
<dbReference type="InterPro" id="IPR037039">
    <property type="entry name" value="CM_AroQ_sf_eucaryotic"/>
</dbReference>
<dbReference type="UniPathway" id="UPA00120">
    <property type="reaction ID" value="UER00203"/>
</dbReference>
<evidence type="ECO:0000313" key="14">
    <source>
        <dbReference type="EMBL" id="KIR38663.1"/>
    </source>
</evidence>
<dbReference type="AlphaFoldDB" id="A0A0D0TSS1"/>
<keyword evidence="10" id="KW-0584">Phenylalanine biosynthesis</keyword>
<dbReference type="GO" id="GO:0004106">
    <property type="term" value="F:chorismate mutase activity"/>
    <property type="evidence" value="ECO:0007669"/>
    <property type="project" value="UniProtKB-UniRule"/>
</dbReference>
<keyword evidence="11 13" id="KW-0413">Isomerase</keyword>
<evidence type="ECO:0000256" key="12">
    <source>
        <dbReference type="ARBA" id="ARBA00023979"/>
    </source>
</evidence>
<dbReference type="Proteomes" id="UP000053392">
    <property type="component" value="Unassembled WGS sequence"/>
</dbReference>
<evidence type="ECO:0000313" key="15">
    <source>
        <dbReference type="Proteomes" id="UP000053392"/>
    </source>
</evidence>
<evidence type="ECO:0000256" key="5">
    <source>
        <dbReference type="ARBA" id="ARBA00020296"/>
    </source>
</evidence>
<evidence type="ECO:0000256" key="13">
    <source>
        <dbReference type="PIRNR" id="PIRNR017318"/>
    </source>
</evidence>
<evidence type="ECO:0000256" key="3">
    <source>
        <dbReference type="ARBA" id="ARBA00011738"/>
    </source>
</evidence>
<evidence type="ECO:0000256" key="10">
    <source>
        <dbReference type="ARBA" id="ARBA00023222"/>
    </source>
</evidence>
<keyword evidence="8 13" id="KW-0028">Amino-acid biosynthesis</keyword>
<dbReference type="NCBIfam" id="TIGR01802">
    <property type="entry name" value="CM_pl-yst"/>
    <property type="match status" value="1"/>
</dbReference>
<comment type="subunit">
    <text evidence="3">Homodimer.</text>
</comment>
<keyword evidence="15" id="KW-1185">Reference proteome</keyword>
<evidence type="ECO:0000256" key="6">
    <source>
        <dbReference type="ARBA" id="ARBA00022490"/>
    </source>
</evidence>
<evidence type="ECO:0000256" key="9">
    <source>
        <dbReference type="ARBA" id="ARBA00023141"/>
    </source>
</evidence>
<keyword evidence="6" id="KW-0963">Cytoplasm</keyword>
<dbReference type="PROSITE" id="PS51169">
    <property type="entry name" value="CHORISMATE_MUT_3"/>
    <property type="match status" value="1"/>
</dbReference>
<proteinExistence type="predicted"/>
<keyword evidence="7" id="KW-0827">Tyrosine biosynthesis</keyword>
<dbReference type="FunFam" id="1.10.590.10:FF:000002">
    <property type="entry name" value="Chorismate mutase"/>
    <property type="match status" value="1"/>
</dbReference>
<evidence type="ECO:0000256" key="8">
    <source>
        <dbReference type="ARBA" id="ARBA00022605"/>
    </source>
</evidence>
<dbReference type="GO" id="GO:0009094">
    <property type="term" value="P:L-phenylalanine biosynthetic process"/>
    <property type="evidence" value="ECO:0007669"/>
    <property type="project" value="UniProtKB-KW"/>
</dbReference>
<dbReference type="GO" id="GO:0005737">
    <property type="term" value="C:cytoplasm"/>
    <property type="evidence" value="ECO:0007669"/>
    <property type="project" value="UniProtKB-SubCell"/>
</dbReference>
<comment type="subcellular location">
    <subcellularLocation>
        <location evidence="1">Cytoplasm</location>
    </subcellularLocation>
</comment>
<dbReference type="PANTHER" id="PTHR21145">
    <property type="entry name" value="CHORISMATE MUTASE"/>
    <property type="match status" value="1"/>
</dbReference>
<dbReference type="GO" id="GO:0006571">
    <property type="term" value="P:tyrosine biosynthetic process"/>
    <property type="evidence" value="ECO:0007669"/>
    <property type="project" value="UniProtKB-KW"/>
</dbReference>
<dbReference type="OrthoDB" id="191918at2759"/>
<dbReference type="EC" id="5.4.99.5" evidence="4 13"/>
<dbReference type="GO" id="GO:0046417">
    <property type="term" value="P:chorismate metabolic process"/>
    <property type="evidence" value="ECO:0007669"/>
    <property type="project" value="InterPro"/>
</dbReference>
<dbReference type="PANTHER" id="PTHR21145:SF12">
    <property type="entry name" value="CHORISMATE MUTASE"/>
    <property type="match status" value="1"/>
</dbReference>
<comment type="catalytic activity">
    <reaction evidence="12">
        <text>chorismate = prephenate</text>
        <dbReference type="Rhea" id="RHEA:13897"/>
        <dbReference type="ChEBI" id="CHEBI:29748"/>
        <dbReference type="ChEBI" id="CHEBI:29934"/>
        <dbReference type="EC" id="5.4.99.5"/>
    </reaction>
    <physiologicalReaction direction="left-to-right" evidence="12">
        <dbReference type="Rhea" id="RHEA:13898"/>
    </physiologicalReaction>
</comment>
<dbReference type="Gene3D" id="1.10.590.10">
    <property type="entry name" value="Chorismate mutase, AroQ class superfamily, eukaryotic"/>
    <property type="match status" value="1"/>
</dbReference>
<evidence type="ECO:0000256" key="7">
    <source>
        <dbReference type="ARBA" id="ARBA00022498"/>
    </source>
</evidence>
<dbReference type="SUPFAM" id="SSF48600">
    <property type="entry name" value="Chorismate mutase II"/>
    <property type="match status" value="1"/>
</dbReference>